<dbReference type="KEGG" id="spue:AB5L97_13280"/>
<dbReference type="GO" id="GO:0003677">
    <property type="term" value="F:DNA binding"/>
    <property type="evidence" value="ECO:0007669"/>
    <property type="project" value="UniProtKB-KW"/>
</dbReference>
<evidence type="ECO:0000256" key="1">
    <source>
        <dbReference type="ARBA" id="ARBA00009437"/>
    </source>
</evidence>
<dbReference type="GO" id="GO:0032993">
    <property type="term" value="C:protein-DNA complex"/>
    <property type="evidence" value="ECO:0007669"/>
    <property type="project" value="TreeGrafter"/>
</dbReference>
<name>A0AB39KZE2_9MICC</name>
<keyword evidence="3" id="KW-0238">DNA-binding</keyword>
<keyword evidence="4" id="KW-0804">Transcription</keyword>
<accession>A0AB39KZE2</accession>
<dbReference type="Gene3D" id="3.40.190.10">
    <property type="entry name" value="Periplasmic binding protein-like II"/>
    <property type="match status" value="2"/>
</dbReference>
<keyword evidence="2" id="KW-0805">Transcription regulation</keyword>
<dbReference type="GO" id="GO:0003700">
    <property type="term" value="F:DNA-binding transcription factor activity"/>
    <property type="evidence" value="ECO:0007669"/>
    <property type="project" value="InterPro"/>
</dbReference>
<evidence type="ECO:0000313" key="6">
    <source>
        <dbReference type="EMBL" id="XDP44243.1"/>
    </source>
</evidence>
<evidence type="ECO:0000259" key="5">
    <source>
        <dbReference type="PROSITE" id="PS50931"/>
    </source>
</evidence>
<evidence type="ECO:0000256" key="3">
    <source>
        <dbReference type="ARBA" id="ARBA00023125"/>
    </source>
</evidence>
<gene>
    <name evidence="6" type="ORF">AB5L97_13280</name>
</gene>
<dbReference type="PROSITE" id="PS50931">
    <property type="entry name" value="HTH_LYSR"/>
    <property type="match status" value="1"/>
</dbReference>
<dbReference type="PANTHER" id="PTHR30346">
    <property type="entry name" value="TRANSCRIPTIONAL DUAL REGULATOR HCAR-RELATED"/>
    <property type="match status" value="1"/>
</dbReference>
<dbReference type="AlphaFoldDB" id="A0AB39KZE2"/>
<dbReference type="FunFam" id="1.10.10.10:FF:000001">
    <property type="entry name" value="LysR family transcriptional regulator"/>
    <property type="match status" value="1"/>
</dbReference>
<dbReference type="Pfam" id="PF03466">
    <property type="entry name" value="LysR_substrate"/>
    <property type="match status" value="1"/>
</dbReference>
<dbReference type="SUPFAM" id="SSF46785">
    <property type="entry name" value="Winged helix' DNA-binding domain"/>
    <property type="match status" value="1"/>
</dbReference>
<dbReference type="Gene3D" id="1.10.10.10">
    <property type="entry name" value="Winged helix-like DNA-binding domain superfamily/Winged helix DNA-binding domain"/>
    <property type="match status" value="1"/>
</dbReference>
<dbReference type="SUPFAM" id="SSF53850">
    <property type="entry name" value="Periplasmic binding protein-like II"/>
    <property type="match status" value="1"/>
</dbReference>
<protein>
    <submittedName>
        <fullName evidence="6">LysR family transcriptional regulator</fullName>
    </submittedName>
</protein>
<proteinExistence type="inferred from homology"/>
<organism evidence="6">
    <name type="scientific">Sinomonas puerhi</name>
    <dbReference type="NCBI Taxonomy" id="3238584"/>
    <lineage>
        <taxon>Bacteria</taxon>
        <taxon>Bacillati</taxon>
        <taxon>Actinomycetota</taxon>
        <taxon>Actinomycetes</taxon>
        <taxon>Micrococcales</taxon>
        <taxon>Micrococcaceae</taxon>
        <taxon>Sinomonas</taxon>
    </lineage>
</organism>
<evidence type="ECO:0000256" key="2">
    <source>
        <dbReference type="ARBA" id="ARBA00023015"/>
    </source>
</evidence>
<dbReference type="InterPro" id="IPR000847">
    <property type="entry name" value="LysR_HTH_N"/>
</dbReference>
<dbReference type="InterPro" id="IPR036390">
    <property type="entry name" value="WH_DNA-bd_sf"/>
</dbReference>
<dbReference type="PRINTS" id="PR00039">
    <property type="entry name" value="HTHLYSR"/>
</dbReference>
<comment type="similarity">
    <text evidence="1">Belongs to the LysR transcriptional regulatory family.</text>
</comment>
<dbReference type="InterPro" id="IPR036388">
    <property type="entry name" value="WH-like_DNA-bd_sf"/>
</dbReference>
<evidence type="ECO:0000256" key="4">
    <source>
        <dbReference type="ARBA" id="ARBA00023163"/>
    </source>
</evidence>
<dbReference type="PANTHER" id="PTHR30346:SF0">
    <property type="entry name" value="HCA OPERON TRANSCRIPTIONAL ACTIVATOR HCAR"/>
    <property type="match status" value="1"/>
</dbReference>
<sequence length="304" mass="32298">MFSLDQLRCFVAVAEELHFGRAAERLHMTQPPLSRQIQRLEAAIGAELLERNNRSVKLTPAGETTLVQARALLAHAEALPTAARRAAAGLTGTVRLGFTATAALNVVDFALATVEREVPGVHLSLREMVSSEQIEALEHGELDLALLRPPVDLPGYESFAVHREALVLAAPADGPFGAGGTVGGSAHDGAPVALSALANAHLLMYSPTSAAYFHNLASGLVGNVALDSVQYITQIPSMVALVDAGRGVALVPESASSLHFRNVVFRPLEGVAPDVVELHACWRTIAETPALRRVVRVLREGPFR</sequence>
<dbReference type="RefSeq" id="WP_369045011.1">
    <property type="nucleotide sequence ID" value="NZ_CP163302.1"/>
</dbReference>
<dbReference type="Pfam" id="PF00126">
    <property type="entry name" value="HTH_1"/>
    <property type="match status" value="1"/>
</dbReference>
<dbReference type="InterPro" id="IPR005119">
    <property type="entry name" value="LysR_subst-bd"/>
</dbReference>
<dbReference type="EMBL" id="CP163302">
    <property type="protein sequence ID" value="XDP44243.1"/>
    <property type="molecule type" value="Genomic_DNA"/>
</dbReference>
<reference evidence="6" key="1">
    <citation type="submission" date="2024-07" db="EMBL/GenBank/DDBJ databases">
        <authorList>
            <person name="fu j."/>
        </authorList>
    </citation>
    <scope>NUCLEOTIDE SEQUENCE</scope>
    <source>
        <strain evidence="6">P10A9</strain>
    </source>
</reference>
<feature type="domain" description="HTH lysR-type" evidence="5">
    <location>
        <begin position="2"/>
        <end position="59"/>
    </location>
</feature>